<evidence type="ECO:0000256" key="8">
    <source>
        <dbReference type="ARBA" id="ARBA00047571"/>
    </source>
</evidence>
<gene>
    <name evidence="14" type="ORF">MNEG_14775</name>
</gene>
<evidence type="ECO:0000313" key="15">
    <source>
        <dbReference type="Proteomes" id="UP000054498"/>
    </source>
</evidence>
<evidence type="ECO:0000259" key="12">
    <source>
        <dbReference type="PROSITE" id="PS50280"/>
    </source>
</evidence>
<dbReference type="KEGG" id="mng:MNEG_14775"/>
<feature type="domain" description="Post-SET" evidence="13">
    <location>
        <begin position="66"/>
        <end position="82"/>
    </location>
</feature>
<dbReference type="PANTHER" id="PTHR45814">
    <property type="entry name" value="HISTONE-LYSINE N-METHYLTRANSFERASE SETD1"/>
    <property type="match status" value="1"/>
</dbReference>
<evidence type="ECO:0000256" key="9">
    <source>
        <dbReference type="ARBA" id="ARBA00047583"/>
    </source>
</evidence>
<dbReference type="GO" id="GO:0032259">
    <property type="term" value="P:methylation"/>
    <property type="evidence" value="ECO:0007669"/>
    <property type="project" value="UniProtKB-KW"/>
</dbReference>
<protein>
    <recommendedName>
        <fullName evidence="2">[histone H3]-lysine(4) N-trimethyltransferase</fullName>
        <ecNumber evidence="2">2.1.1.354</ecNumber>
    </recommendedName>
</protein>
<keyword evidence="3 14" id="KW-0489">Methyltransferase</keyword>
<dbReference type="AlphaFoldDB" id="A0A0D2KB61"/>
<evidence type="ECO:0000259" key="13">
    <source>
        <dbReference type="PROSITE" id="PS50868"/>
    </source>
</evidence>
<evidence type="ECO:0000256" key="10">
    <source>
        <dbReference type="ARBA" id="ARBA00049129"/>
    </source>
</evidence>
<dbReference type="GO" id="GO:0048188">
    <property type="term" value="C:Set1C/COMPASS complex"/>
    <property type="evidence" value="ECO:0007669"/>
    <property type="project" value="TreeGrafter"/>
</dbReference>
<comment type="subcellular location">
    <subcellularLocation>
        <location evidence="1">Nucleus</location>
    </subcellularLocation>
</comment>
<dbReference type="InterPro" id="IPR044570">
    <property type="entry name" value="Set1-like"/>
</dbReference>
<keyword evidence="5" id="KW-0949">S-adenosyl-L-methionine</keyword>
<dbReference type="GO" id="GO:0140999">
    <property type="term" value="F:histone H3K4 trimethyltransferase activity"/>
    <property type="evidence" value="ECO:0007669"/>
    <property type="project" value="UniProtKB-EC"/>
</dbReference>
<evidence type="ECO:0000256" key="4">
    <source>
        <dbReference type="ARBA" id="ARBA00022679"/>
    </source>
</evidence>
<keyword evidence="6" id="KW-0156">Chromatin regulator</keyword>
<evidence type="ECO:0000256" key="1">
    <source>
        <dbReference type="ARBA" id="ARBA00004123"/>
    </source>
</evidence>
<evidence type="ECO:0000256" key="3">
    <source>
        <dbReference type="ARBA" id="ARBA00022603"/>
    </source>
</evidence>
<accession>A0A0D2KB61</accession>
<evidence type="ECO:0000256" key="6">
    <source>
        <dbReference type="ARBA" id="ARBA00022853"/>
    </source>
</evidence>
<dbReference type="PROSITE" id="PS50280">
    <property type="entry name" value="SET"/>
    <property type="match status" value="1"/>
</dbReference>
<name>A0A0D2KB61_9CHLO</name>
<reference evidence="14 15" key="1">
    <citation type="journal article" date="2013" name="BMC Genomics">
        <title>Reconstruction of the lipid metabolism for the microalga Monoraphidium neglectum from its genome sequence reveals characteristics suitable for biofuel production.</title>
        <authorList>
            <person name="Bogen C."/>
            <person name="Al-Dilaimi A."/>
            <person name="Albersmeier A."/>
            <person name="Wichmann J."/>
            <person name="Grundmann M."/>
            <person name="Rupp O."/>
            <person name="Lauersen K.J."/>
            <person name="Blifernez-Klassen O."/>
            <person name="Kalinowski J."/>
            <person name="Goesmann A."/>
            <person name="Mussgnug J.H."/>
            <person name="Kruse O."/>
        </authorList>
    </citation>
    <scope>NUCLEOTIDE SEQUENCE [LARGE SCALE GENOMIC DNA]</scope>
    <source>
        <strain evidence="14 15">SAG 48.87</strain>
    </source>
</reference>
<comment type="catalytic activity">
    <reaction evidence="8">
        <text>L-lysyl(4)-[histone H3] + 3 S-adenosyl-L-methionine = N(6),N(6),N(6)-trimethyl-L-lysyl(4)-[histone H3] + 3 S-adenosyl-L-homocysteine + 3 H(+)</text>
        <dbReference type="Rhea" id="RHEA:60260"/>
        <dbReference type="Rhea" id="RHEA-COMP:15537"/>
        <dbReference type="Rhea" id="RHEA-COMP:15547"/>
        <dbReference type="ChEBI" id="CHEBI:15378"/>
        <dbReference type="ChEBI" id="CHEBI:29969"/>
        <dbReference type="ChEBI" id="CHEBI:57856"/>
        <dbReference type="ChEBI" id="CHEBI:59789"/>
        <dbReference type="ChEBI" id="CHEBI:61961"/>
        <dbReference type="EC" id="2.1.1.354"/>
    </reaction>
</comment>
<evidence type="ECO:0000256" key="5">
    <source>
        <dbReference type="ARBA" id="ARBA00022691"/>
    </source>
</evidence>
<feature type="domain" description="SET" evidence="12">
    <location>
        <begin position="1"/>
        <end position="61"/>
    </location>
</feature>
<dbReference type="Pfam" id="PF00856">
    <property type="entry name" value="SET"/>
    <property type="match status" value="1"/>
</dbReference>
<dbReference type="Proteomes" id="UP000054498">
    <property type="component" value="Unassembled WGS sequence"/>
</dbReference>
<dbReference type="InterPro" id="IPR046341">
    <property type="entry name" value="SET_dom_sf"/>
</dbReference>
<evidence type="ECO:0000256" key="2">
    <source>
        <dbReference type="ARBA" id="ARBA00012182"/>
    </source>
</evidence>
<sequence>MCVDATLAGSIAHLLNHSCAPCCHSRTITVAHPATGRRRDHIVIFASRDIAVGEELTYDYRFAGEEKLPCNCGAPTCRGMVNAPGDDEGAPAVRGPRAQQIIERDSHRDALCGNPVQAVGSCSGASSSGRGVGPFSSRGSGAPRRGSRQVARSNLDDFEIRELVAKMDAQTPPPPAKRDKLEAITAQIDEINAADPKTIPGDSGRPEPYRLAYSRWLTQWVLKLDPNACDELLILARGKTCAPHV</sequence>
<keyword evidence="15" id="KW-1185">Reference proteome</keyword>
<evidence type="ECO:0000256" key="7">
    <source>
        <dbReference type="ARBA" id="ARBA00023242"/>
    </source>
</evidence>
<dbReference type="EMBL" id="KK104971">
    <property type="protein sequence ID" value="KIY93188.1"/>
    <property type="molecule type" value="Genomic_DNA"/>
</dbReference>
<keyword evidence="7" id="KW-0539">Nucleus</keyword>
<dbReference type="Gene3D" id="2.170.270.10">
    <property type="entry name" value="SET domain"/>
    <property type="match status" value="1"/>
</dbReference>
<keyword evidence="4 14" id="KW-0808">Transferase</keyword>
<dbReference type="EC" id="2.1.1.354" evidence="2"/>
<dbReference type="STRING" id="145388.A0A0D2KB61"/>
<feature type="compositionally biased region" description="Low complexity" evidence="11">
    <location>
        <begin position="123"/>
        <end position="144"/>
    </location>
</feature>
<dbReference type="PROSITE" id="PS50868">
    <property type="entry name" value="POST_SET"/>
    <property type="match status" value="1"/>
</dbReference>
<dbReference type="InterPro" id="IPR003616">
    <property type="entry name" value="Post-SET_dom"/>
</dbReference>
<evidence type="ECO:0000256" key="11">
    <source>
        <dbReference type="SAM" id="MobiDB-lite"/>
    </source>
</evidence>
<feature type="region of interest" description="Disordered" evidence="11">
    <location>
        <begin position="123"/>
        <end position="153"/>
    </location>
</feature>
<dbReference type="PANTHER" id="PTHR45814:SF2">
    <property type="entry name" value="HISTONE-LYSINE N-METHYLTRANSFERASE SETD1"/>
    <property type="match status" value="1"/>
</dbReference>
<proteinExistence type="predicted"/>
<dbReference type="InterPro" id="IPR001214">
    <property type="entry name" value="SET_dom"/>
</dbReference>
<dbReference type="RefSeq" id="XP_013892208.1">
    <property type="nucleotide sequence ID" value="XM_014036754.1"/>
</dbReference>
<comment type="catalytic activity">
    <reaction evidence="9">
        <text>N(6)-methyl-L-lysyl(4)-[histone H3] + S-adenosyl-L-methionine = N(6),N(6)-dimethyl-L-lysyl(4)-[histone H3] + S-adenosyl-L-homocysteine + H(+)</text>
        <dbReference type="Rhea" id="RHEA:60268"/>
        <dbReference type="Rhea" id="RHEA-COMP:15540"/>
        <dbReference type="Rhea" id="RHEA-COMP:15543"/>
        <dbReference type="ChEBI" id="CHEBI:15378"/>
        <dbReference type="ChEBI" id="CHEBI:57856"/>
        <dbReference type="ChEBI" id="CHEBI:59789"/>
        <dbReference type="ChEBI" id="CHEBI:61929"/>
        <dbReference type="ChEBI" id="CHEBI:61976"/>
    </reaction>
</comment>
<comment type="catalytic activity">
    <reaction evidence="10">
        <text>N(6),N(6)-dimethyl-L-lysyl(4)-[histone H3] + S-adenosyl-L-methionine = N(6),N(6),N(6)-trimethyl-L-lysyl(4)-[histone H3] + S-adenosyl-L-homocysteine + H(+)</text>
        <dbReference type="Rhea" id="RHEA:60272"/>
        <dbReference type="Rhea" id="RHEA-COMP:15537"/>
        <dbReference type="Rhea" id="RHEA-COMP:15540"/>
        <dbReference type="ChEBI" id="CHEBI:15378"/>
        <dbReference type="ChEBI" id="CHEBI:57856"/>
        <dbReference type="ChEBI" id="CHEBI:59789"/>
        <dbReference type="ChEBI" id="CHEBI:61961"/>
        <dbReference type="ChEBI" id="CHEBI:61976"/>
    </reaction>
</comment>
<evidence type="ECO:0000313" key="14">
    <source>
        <dbReference type="EMBL" id="KIY93188.1"/>
    </source>
</evidence>
<organism evidence="14 15">
    <name type="scientific">Monoraphidium neglectum</name>
    <dbReference type="NCBI Taxonomy" id="145388"/>
    <lineage>
        <taxon>Eukaryota</taxon>
        <taxon>Viridiplantae</taxon>
        <taxon>Chlorophyta</taxon>
        <taxon>core chlorophytes</taxon>
        <taxon>Chlorophyceae</taxon>
        <taxon>CS clade</taxon>
        <taxon>Sphaeropleales</taxon>
        <taxon>Selenastraceae</taxon>
        <taxon>Monoraphidium</taxon>
    </lineage>
</organism>
<dbReference type="SMART" id="SM00508">
    <property type="entry name" value="PostSET"/>
    <property type="match status" value="1"/>
</dbReference>
<dbReference type="OrthoDB" id="308383at2759"/>
<dbReference type="SUPFAM" id="SSF82199">
    <property type="entry name" value="SET domain"/>
    <property type="match status" value="1"/>
</dbReference>
<dbReference type="GeneID" id="25732370"/>